<dbReference type="PRINTS" id="PR00837">
    <property type="entry name" value="V5TPXLIKE"/>
</dbReference>
<dbReference type="InterPro" id="IPR035940">
    <property type="entry name" value="CAP_sf"/>
</dbReference>
<dbReference type="eggNOG" id="KOG3017">
    <property type="taxonomic scope" value="Eukaryota"/>
</dbReference>
<evidence type="ECO:0000313" key="8">
    <source>
        <dbReference type="WBParaSite" id="Csp11.Scaffold629.g16242.t1"/>
    </source>
</evidence>
<dbReference type="Gene3D" id="3.40.33.10">
    <property type="entry name" value="CAP"/>
    <property type="match status" value="1"/>
</dbReference>
<dbReference type="InterPro" id="IPR019430">
    <property type="entry name" value="7TM_GPCR_serpentine_rcpt_Srx"/>
</dbReference>
<dbReference type="PROSITE" id="PS50262">
    <property type="entry name" value="G_PROTEIN_RECEP_F1_2"/>
    <property type="match status" value="1"/>
</dbReference>
<dbReference type="SUPFAM" id="SSF55797">
    <property type="entry name" value="PR-1-like"/>
    <property type="match status" value="1"/>
</dbReference>
<evidence type="ECO:0000256" key="3">
    <source>
        <dbReference type="ARBA" id="ARBA00022989"/>
    </source>
</evidence>
<dbReference type="FunFam" id="3.40.33.10:FF:000013">
    <property type="entry name" value="SCP-Like extracellular protein"/>
    <property type="match status" value="1"/>
</dbReference>
<dbReference type="PRINTS" id="PR00838">
    <property type="entry name" value="V5ALLERGEN"/>
</dbReference>
<reference evidence="8" key="1">
    <citation type="submission" date="2016-11" db="UniProtKB">
        <authorList>
            <consortium name="WormBaseParasite"/>
        </authorList>
    </citation>
    <scope>IDENTIFICATION</scope>
</reference>
<evidence type="ECO:0000256" key="4">
    <source>
        <dbReference type="ARBA" id="ARBA00023136"/>
    </source>
</evidence>
<evidence type="ECO:0000256" key="1">
    <source>
        <dbReference type="ARBA" id="ARBA00004370"/>
    </source>
</evidence>
<dbReference type="WBParaSite" id="Csp11.Scaffold629.g16242.t1">
    <property type="protein sequence ID" value="Csp11.Scaffold629.g16242.t1"/>
    <property type="gene ID" value="Csp11.Scaffold629.g16242"/>
</dbReference>
<name>A0A1I7U9I9_9PELO</name>
<accession>A0A1I7U9I9</accession>
<dbReference type="InterPro" id="IPR002413">
    <property type="entry name" value="V5_allergen-like"/>
</dbReference>
<sequence length="464" mass="51527">MVNSNQTAFALLPISLIGSVVNWAVLYSILKLQSFNHSFGFLSANQATVDALHSTMFLLYFCPMVLLDSTAFKSISEHCGFFILLCYEISVMTHLAISLNRFCAVWTPYKYQDIFSSRNTKILICGIWIYTSLAAFLFYEVLCNFYYDDKIRFLTFTNSEFCGYIGWYGDFLKNASIVAFVMLIDLLTIMKVRKMSKKVSANISDQAQNRISAREMRFLKQTVTQGSAFMLELLTYFFIPQYIEDKWTQSEISFTMQSSLILLALIAGACAQFSSTAQQQIVDAHNNLRSQIAKGTYTAKGTKEPSGADILKMKWDSSVATSAQNYANTCPSGHSGAAGLGENMYWSWTSGTFGDLNSFGVAASKSWEQEFQDYGWTSNTLDVATFNTGIGHATQMAWSKTGALGCGVKNCGPDPNMNNWNRLVVVCQYKAQGNYLNQPIYKTGATCSACPSPTKCESATGLCV</sequence>
<keyword evidence="4 5" id="KW-0472">Membrane</keyword>
<dbReference type="Gene3D" id="1.20.1070.10">
    <property type="entry name" value="Rhodopsin 7-helix transmembrane proteins"/>
    <property type="match status" value="1"/>
</dbReference>
<feature type="transmembrane region" description="Helical" evidence="5">
    <location>
        <begin position="122"/>
        <end position="147"/>
    </location>
</feature>
<dbReference type="Proteomes" id="UP000095282">
    <property type="component" value="Unplaced"/>
</dbReference>
<dbReference type="InterPro" id="IPR017452">
    <property type="entry name" value="GPCR_Rhodpsn_7TM"/>
</dbReference>
<dbReference type="GO" id="GO:0005576">
    <property type="term" value="C:extracellular region"/>
    <property type="evidence" value="ECO:0007669"/>
    <property type="project" value="InterPro"/>
</dbReference>
<dbReference type="SMART" id="SM00198">
    <property type="entry name" value="SCP"/>
    <property type="match status" value="1"/>
</dbReference>
<comment type="subcellular location">
    <subcellularLocation>
        <location evidence="1">Membrane</location>
    </subcellularLocation>
</comment>
<protein>
    <submittedName>
        <fullName evidence="8">G_PROTEIN_RECEP_F1_2 domain-containing protein</fullName>
    </submittedName>
</protein>
<dbReference type="InterPro" id="IPR014044">
    <property type="entry name" value="CAP_dom"/>
</dbReference>
<dbReference type="PANTHER" id="PTHR23017">
    <property type="entry name" value="SERPENTINE RECEPTOR, CLASS X"/>
    <property type="match status" value="1"/>
</dbReference>
<dbReference type="InterPro" id="IPR018244">
    <property type="entry name" value="Allrgn_V5/Tpx1_CS"/>
</dbReference>
<keyword evidence="3 5" id="KW-1133">Transmembrane helix</keyword>
<feature type="transmembrane region" description="Helical" evidence="5">
    <location>
        <begin position="81"/>
        <end position="102"/>
    </location>
</feature>
<feature type="transmembrane region" description="Helical" evidence="5">
    <location>
        <begin position="39"/>
        <end position="61"/>
    </location>
</feature>
<feature type="transmembrane region" description="Helical" evidence="5">
    <location>
        <begin position="167"/>
        <end position="188"/>
    </location>
</feature>
<evidence type="ECO:0000256" key="5">
    <source>
        <dbReference type="SAM" id="Phobius"/>
    </source>
</evidence>
<evidence type="ECO:0000256" key="2">
    <source>
        <dbReference type="ARBA" id="ARBA00022692"/>
    </source>
</evidence>
<dbReference type="STRING" id="1561998.A0A1I7U9I9"/>
<dbReference type="CDD" id="cd00637">
    <property type="entry name" value="7tm_classA_rhodopsin-like"/>
    <property type="match status" value="1"/>
</dbReference>
<dbReference type="CDD" id="cd05380">
    <property type="entry name" value="CAP_euk"/>
    <property type="match status" value="1"/>
</dbReference>
<feature type="transmembrane region" description="Helical" evidence="5">
    <location>
        <begin position="6"/>
        <end position="27"/>
    </location>
</feature>
<keyword evidence="2 5" id="KW-0812">Transmembrane</keyword>
<evidence type="ECO:0000313" key="7">
    <source>
        <dbReference type="Proteomes" id="UP000095282"/>
    </source>
</evidence>
<feature type="domain" description="G-protein coupled receptors family 1 profile" evidence="6">
    <location>
        <begin position="21"/>
        <end position="239"/>
    </location>
</feature>
<dbReference type="AlphaFoldDB" id="A0A1I7U9I9"/>
<proteinExistence type="predicted"/>
<dbReference type="Pfam" id="PF10328">
    <property type="entry name" value="7TM_GPCR_Srx"/>
    <property type="match status" value="1"/>
</dbReference>
<dbReference type="PROSITE" id="PS01010">
    <property type="entry name" value="CRISP_2"/>
    <property type="match status" value="1"/>
</dbReference>
<dbReference type="InterPro" id="IPR001283">
    <property type="entry name" value="CRISP-related"/>
</dbReference>
<dbReference type="Pfam" id="PF00188">
    <property type="entry name" value="CAP"/>
    <property type="match status" value="1"/>
</dbReference>
<evidence type="ECO:0000259" key="6">
    <source>
        <dbReference type="PROSITE" id="PS50262"/>
    </source>
</evidence>
<dbReference type="SUPFAM" id="SSF81321">
    <property type="entry name" value="Family A G protein-coupled receptor-like"/>
    <property type="match status" value="1"/>
</dbReference>
<keyword evidence="7" id="KW-1185">Reference proteome</keyword>
<dbReference type="GO" id="GO:0016020">
    <property type="term" value="C:membrane"/>
    <property type="evidence" value="ECO:0007669"/>
    <property type="project" value="UniProtKB-SubCell"/>
</dbReference>
<dbReference type="PANTHER" id="PTHR23017:SF7">
    <property type="entry name" value="G-PROTEIN COUPLED RECEPTORS FAMILY 1 PROFILE DOMAIN-CONTAINING PROTEIN"/>
    <property type="match status" value="1"/>
</dbReference>
<organism evidence="7 8">
    <name type="scientific">Caenorhabditis tropicalis</name>
    <dbReference type="NCBI Taxonomy" id="1561998"/>
    <lineage>
        <taxon>Eukaryota</taxon>
        <taxon>Metazoa</taxon>
        <taxon>Ecdysozoa</taxon>
        <taxon>Nematoda</taxon>
        <taxon>Chromadorea</taxon>
        <taxon>Rhabditida</taxon>
        <taxon>Rhabditina</taxon>
        <taxon>Rhabditomorpha</taxon>
        <taxon>Rhabditoidea</taxon>
        <taxon>Rhabditidae</taxon>
        <taxon>Peloderinae</taxon>
        <taxon>Caenorhabditis</taxon>
    </lineage>
</organism>